<proteinExistence type="predicted"/>
<dbReference type="EMBL" id="QRGO01000001">
    <property type="protein sequence ID" value="RDV04027.1"/>
    <property type="molecule type" value="Genomic_DNA"/>
</dbReference>
<dbReference type="SUPFAM" id="SSF53335">
    <property type="entry name" value="S-adenosyl-L-methionine-dependent methyltransferases"/>
    <property type="match status" value="1"/>
</dbReference>
<keyword evidence="1 3" id="KW-0808">Transferase</keyword>
<comment type="caution">
    <text evidence="3">The sequence shown here is derived from an EMBL/GenBank/DDBJ whole genome shotgun (WGS) entry which is preliminary data.</text>
</comment>
<dbReference type="Proteomes" id="UP000263993">
    <property type="component" value="Unassembled WGS sequence"/>
</dbReference>
<reference evidence="4" key="1">
    <citation type="submission" date="2018-08" db="EMBL/GenBank/DDBJ databases">
        <authorList>
            <person name="Kim S.-J."/>
            <person name="Jung G.-Y."/>
        </authorList>
    </citation>
    <scope>NUCLEOTIDE SEQUENCE [LARGE SCALE GENOMIC DNA]</scope>
    <source>
        <strain evidence="4">GY_H</strain>
    </source>
</reference>
<organism evidence="3 4">
    <name type="scientific">Undibacter mobilis</name>
    <dbReference type="NCBI Taxonomy" id="2292256"/>
    <lineage>
        <taxon>Bacteria</taxon>
        <taxon>Pseudomonadati</taxon>
        <taxon>Pseudomonadota</taxon>
        <taxon>Alphaproteobacteria</taxon>
        <taxon>Hyphomicrobiales</taxon>
        <taxon>Nitrobacteraceae</taxon>
        <taxon>Undibacter</taxon>
    </lineage>
</organism>
<gene>
    <name evidence="3" type="ORF">DXH78_05150</name>
</gene>
<dbReference type="GO" id="GO:0008168">
    <property type="term" value="F:methyltransferase activity"/>
    <property type="evidence" value="ECO:0007669"/>
    <property type="project" value="UniProtKB-KW"/>
</dbReference>
<evidence type="ECO:0000313" key="4">
    <source>
        <dbReference type="Proteomes" id="UP000263993"/>
    </source>
</evidence>
<evidence type="ECO:0000259" key="2">
    <source>
        <dbReference type="Pfam" id="PF13649"/>
    </source>
</evidence>
<evidence type="ECO:0000313" key="3">
    <source>
        <dbReference type="EMBL" id="RDV04027.1"/>
    </source>
</evidence>
<dbReference type="OrthoDB" id="9786503at2"/>
<keyword evidence="3" id="KW-0489">Methyltransferase</keyword>
<evidence type="ECO:0000256" key="1">
    <source>
        <dbReference type="ARBA" id="ARBA00022679"/>
    </source>
</evidence>
<dbReference type="Gene3D" id="3.40.50.150">
    <property type="entry name" value="Vaccinia Virus protein VP39"/>
    <property type="match status" value="1"/>
</dbReference>
<dbReference type="AlphaFoldDB" id="A0A371B939"/>
<sequence>MSEKTDFDHWQERFAGDDYRFGTEPNAFLKAQAHLLRKGERALAIADGEGRNGVYLASQGLDVLSVDFSPNAQVKARKLAAARGVTMRVEQADIVNWDWPADAFDVVAAIFFQFAGPADRAKIFAGIKKALKPGGLLLLEGYGPKQLDYKTGGPSRLENLYTRDLLENAFADFASLDIREYDAEIHEGPGHAGLSALIDLVGRK</sequence>
<accession>A0A371B939</accession>
<dbReference type="CDD" id="cd02440">
    <property type="entry name" value="AdoMet_MTases"/>
    <property type="match status" value="1"/>
</dbReference>
<protein>
    <submittedName>
        <fullName evidence="3">Class I SAM-dependent methyltransferase</fullName>
    </submittedName>
</protein>
<name>A0A371B939_9BRAD</name>
<dbReference type="Pfam" id="PF13649">
    <property type="entry name" value="Methyltransf_25"/>
    <property type="match status" value="1"/>
</dbReference>
<dbReference type="PANTHER" id="PTHR43861:SF3">
    <property type="entry name" value="PUTATIVE (AFU_ORTHOLOGUE AFUA_2G14390)-RELATED"/>
    <property type="match status" value="1"/>
</dbReference>
<keyword evidence="4" id="KW-1185">Reference proteome</keyword>
<feature type="domain" description="Methyltransferase" evidence="2">
    <location>
        <begin position="43"/>
        <end position="135"/>
    </location>
</feature>
<dbReference type="InterPro" id="IPR041698">
    <property type="entry name" value="Methyltransf_25"/>
</dbReference>
<dbReference type="InterPro" id="IPR029063">
    <property type="entry name" value="SAM-dependent_MTases_sf"/>
</dbReference>
<dbReference type="PANTHER" id="PTHR43861">
    <property type="entry name" value="TRANS-ACONITATE 2-METHYLTRANSFERASE-RELATED"/>
    <property type="match status" value="1"/>
</dbReference>
<dbReference type="GO" id="GO:0032259">
    <property type="term" value="P:methylation"/>
    <property type="evidence" value="ECO:0007669"/>
    <property type="project" value="UniProtKB-KW"/>
</dbReference>
<dbReference type="RefSeq" id="WP_115516053.1">
    <property type="nucleotide sequence ID" value="NZ_QRGO01000001.1"/>
</dbReference>